<protein>
    <submittedName>
        <fullName evidence="2">Uncharacterized protein</fullName>
    </submittedName>
</protein>
<sequence length="49" mass="5858">MSRYTFHRSGKDSWSSPRPFTDANLRRQHYGRIQPMEEPGLLQRLLRLA</sequence>
<organism evidence="2 3">
    <name type="scientific">Croceicoccus marinus</name>
    <dbReference type="NCBI Taxonomy" id="450378"/>
    <lineage>
        <taxon>Bacteria</taxon>
        <taxon>Pseudomonadati</taxon>
        <taxon>Pseudomonadota</taxon>
        <taxon>Alphaproteobacteria</taxon>
        <taxon>Sphingomonadales</taxon>
        <taxon>Erythrobacteraceae</taxon>
        <taxon>Croceicoccus</taxon>
    </lineage>
</organism>
<proteinExistence type="predicted"/>
<dbReference type="RefSeq" id="WP_185885216.1">
    <property type="nucleotide sequence ID" value="NZ_CP019602.1"/>
</dbReference>
<evidence type="ECO:0000313" key="2">
    <source>
        <dbReference type="EMBL" id="QNE06198.1"/>
    </source>
</evidence>
<gene>
    <name evidence="2" type="ORF">H4O24_06175</name>
</gene>
<feature type="region of interest" description="Disordered" evidence="1">
    <location>
        <begin position="1"/>
        <end position="36"/>
    </location>
</feature>
<dbReference type="EMBL" id="CP060052">
    <property type="protein sequence ID" value="QNE06198.1"/>
    <property type="molecule type" value="Genomic_DNA"/>
</dbReference>
<name>A0A7G6VWT3_9SPHN</name>
<evidence type="ECO:0000256" key="1">
    <source>
        <dbReference type="SAM" id="MobiDB-lite"/>
    </source>
</evidence>
<accession>A0A7G6VWT3</accession>
<evidence type="ECO:0000313" key="3">
    <source>
        <dbReference type="Proteomes" id="UP000515297"/>
    </source>
</evidence>
<reference evidence="2 3" key="1">
    <citation type="submission" date="2020-08" db="EMBL/GenBank/DDBJ databases">
        <authorList>
            <person name="Liu G."/>
            <person name="Sun C."/>
        </authorList>
    </citation>
    <scope>NUCLEOTIDE SEQUENCE [LARGE SCALE GENOMIC DNA]</scope>
    <source>
        <strain evidence="2 3">OT19</strain>
    </source>
</reference>
<dbReference type="AlphaFoldDB" id="A0A7G6VWT3"/>
<dbReference type="Proteomes" id="UP000515297">
    <property type="component" value="Chromosome"/>
</dbReference>